<name>A0A1H2IH91_9BACT</name>
<dbReference type="Gene3D" id="1.20.1640.10">
    <property type="entry name" value="Multidrug efflux transporter AcrB transmembrane domain"/>
    <property type="match status" value="2"/>
</dbReference>
<feature type="transmembrane region" description="Helical" evidence="1">
    <location>
        <begin position="682"/>
        <end position="702"/>
    </location>
</feature>
<accession>A0A1H2IH91</accession>
<feature type="transmembrane region" description="Helical" evidence="1">
    <location>
        <begin position="740"/>
        <end position="761"/>
    </location>
</feature>
<feature type="transmembrane region" description="Helical" evidence="1">
    <location>
        <begin position="708"/>
        <end position="728"/>
    </location>
</feature>
<feature type="transmembrane region" description="Helical" evidence="1">
    <location>
        <begin position="279"/>
        <end position="297"/>
    </location>
</feature>
<evidence type="ECO:0000313" key="2">
    <source>
        <dbReference type="EMBL" id="SDU43507.1"/>
    </source>
</evidence>
<dbReference type="InterPro" id="IPR050545">
    <property type="entry name" value="Mycobact_MmpL"/>
</dbReference>
<sequence>MGNKLTVSKKTDINFDKLNKFDLFFDFIGKNKIYLLILFFLLIMVSFVRIAKVDFVNDISVMLPDSPELKRSLDFINNSDMSDTIAFSITCKNNSNKNLLSQTEAFSDKLKKVSLITEVVTGIENLDISKLRRDITKLLPLLLAKEDYKLFKDIEKDEYIAEKARQLFIMLTTPGSSFMQTSMDTDPFGWSNHILNKLQVLSKSMGFDVELKNKHFVDKTHQYSLAIAKTSAPLTDAEKSEILMSAINDIIKTFPDLNIVTVCGHKHTLSNQKIVKKDIYITTIIITLSFIVLMLFMFKTFDALSIFILPFFAIVLSVFISSFILNSLSFFMIGFAAVIAGISVDYGIHLFTAWKTNGYKGLKNTIKPVWIASLSTMGVFVSFFISSVQGYKELAVFSIISIVICVLLSIIFLPHFWKKKSLIPNINIPAEVSVNKSKFILILWGVIFFFSIMSMINSDFLKATDISAFDGSEQSVFDSESQFYGVWGGEKKPGVIVTKGKNIEDAWPDYELITNKLKNNIDGFNSLAVLLPSIKQQQKNLQNFQEFWTKDKIFQLKDKFLKETEAYGFKKDSFNKFFLLLESKGLSFENQIPEVLQIFEKHFVKEIDSTHLLSYFNDTKENFTKIESVLTDYPDSYIVSRIELSSHIGKQLILDLKKISFFAFCWVCVLIIIFLRKPKDIFLSLLPVVTSISFVFLALNLLSIEVSAIILITLIIILGLSLDYGVFISSADSLKNRKSVIIAATFSMLTSMMGAGALLFASHPVMFSIGVTLVSGIIAAYLSAVFCIPAFKKVLK</sequence>
<evidence type="ECO:0000313" key="3">
    <source>
        <dbReference type="Proteomes" id="UP000199608"/>
    </source>
</evidence>
<feature type="transmembrane region" description="Helical" evidence="1">
    <location>
        <begin position="330"/>
        <end position="348"/>
    </location>
</feature>
<protein>
    <submittedName>
        <fullName evidence="2">Predicted exporter</fullName>
    </submittedName>
</protein>
<organism evidence="2 3">
    <name type="scientific">Desulfobacula phenolica</name>
    <dbReference type="NCBI Taxonomy" id="90732"/>
    <lineage>
        <taxon>Bacteria</taxon>
        <taxon>Pseudomonadati</taxon>
        <taxon>Thermodesulfobacteriota</taxon>
        <taxon>Desulfobacteria</taxon>
        <taxon>Desulfobacterales</taxon>
        <taxon>Desulfobacteraceae</taxon>
        <taxon>Desulfobacula</taxon>
    </lineage>
</organism>
<feature type="transmembrane region" description="Helical" evidence="1">
    <location>
        <begin position="369"/>
        <end position="388"/>
    </location>
</feature>
<proteinExistence type="predicted"/>
<dbReference type="PANTHER" id="PTHR33406">
    <property type="entry name" value="MEMBRANE PROTEIN MJ1562-RELATED"/>
    <property type="match status" value="1"/>
</dbReference>
<keyword evidence="1" id="KW-0472">Membrane</keyword>
<dbReference type="Proteomes" id="UP000199608">
    <property type="component" value="Unassembled WGS sequence"/>
</dbReference>
<feature type="transmembrane region" description="Helical" evidence="1">
    <location>
        <begin position="33"/>
        <end position="51"/>
    </location>
</feature>
<keyword evidence="3" id="KW-1185">Reference proteome</keyword>
<feature type="transmembrane region" description="Helical" evidence="1">
    <location>
        <begin position="438"/>
        <end position="456"/>
    </location>
</feature>
<dbReference type="EMBL" id="FNLL01000008">
    <property type="protein sequence ID" value="SDU43507.1"/>
    <property type="molecule type" value="Genomic_DNA"/>
</dbReference>
<dbReference type="GO" id="GO:0005886">
    <property type="term" value="C:plasma membrane"/>
    <property type="evidence" value="ECO:0007669"/>
    <property type="project" value="TreeGrafter"/>
</dbReference>
<reference evidence="3" key="1">
    <citation type="submission" date="2016-10" db="EMBL/GenBank/DDBJ databases">
        <authorList>
            <person name="Varghese N."/>
            <person name="Submissions S."/>
        </authorList>
    </citation>
    <scope>NUCLEOTIDE SEQUENCE [LARGE SCALE GENOMIC DNA]</scope>
    <source>
        <strain evidence="3">DSM 3384</strain>
    </source>
</reference>
<dbReference type="SUPFAM" id="SSF82866">
    <property type="entry name" value="Multidrug efflux transporter AcrB transmembrane domain"/>
    <property type="match status" value="2"/>
</dbReference>
<feature type="transmembrane region" description="Helical" evidence="1">
    <location>
        <begin position="767"/>
        <end position="791"/>
    </location>
</feature>
<keyword evidence="1" id="KW-0812">Transmembrane</keyword>
<keyword evidence="1" id="KW-1133">Transmembrane helix</keyword>
<feature type="transmembrane region" description="Helical" evidence="1">
    <location>
        <begin position="659"/>
        <end position="675"/>
    </location>
</feature>
<feature type="transmembrane region" description="Helical" evidence="1">
    <location>
        <begin position="304"/>
        <end position="324"/>
    </location>
</feature>
<dbReference type="PANTHER" id="PTHR33406:SF13">
    <property type="entry name" value="MEMBRANE PROTEIN YDFJ"/>
    <property type="match status" value="1"/>
</dbReference>
<evidence type="ECO:0000256" key="1">
    <source>
        <dbReference type="SAM" id="Phobius"/>
    </source>
</evidence>
<gene>
    <name evidence="2" type="ORF">SAMN04487931_108191</name>
</gene>
<feature type="transmembrane region" description="Helical" evidence="1">
    <location>
        <begin position="394"/>
        <end position="417"/>
    </location>
</feature>
<dbReference type="AlphaFoldDB" id="A0A1H2IH91"/>